<accession>A0A0W8FKR5</accession>
<dbReference type="NCBIfam" id="TIGR01462">
    <property type="entry name" value="greA"/>
    <property type="match status" value="1"/>
</dbReference>
<dbReference type="InterPro" id="IPR006359">
    <property type="entry name" value="Tscrpt_elong_fac_GreA"/>
</dbReference>
<dbReference type="PIRSF" id="PIRSF006092">
    <property type="entry name" value="GreA_GreB"/>
    <property type="match status" value="1"/>
</dbReference>
<dbReference type="InterPro" id="IPR036953">
    <property type="entry name" value="GreA/GreB_C_sf"/>
</dbReference>
<reference evidence="7" key="1">
    <citation type="journal article" date="2015" name="Proc. Natl. Acad. Sci. U.S.A.">
        <title>Networks of energetic and metabolic interactions define dynamics in microbial communities.</title>
        <authorList>
            <person name="Embree M."/>
            <person name="Liu J.K."/>
            <person name="Al-Bassam M.M."/>
            <person name="Zengler K."/>
        </authorList>
    </citation>
    <scope>NUCLEOTIDE SEQUENCE</scope>
</reference>
<keyword evidence="2" id="KW-0238">DNA-binding</keyword>
<dbReference type="SUPFAM" id="SSF54534">
    <property type="entry name" value="FKBP-like"/>
    <property type="match status" value="1"/>
</dbReference>
<comment type="function">
    <text evidence="4">Necessary for efficient RNA polymerase transcription elongation past template-encoded arresting sites. The arresting sites in DNA have the property of trapping a certain fraction of elongating RNA polymerases that pass through, resulting in locked ternary complexes. Cleavage of the nascent transcript by cleavage factors such as GreA or GreB allows the resumption of elongation from the new 3'terminus. GreA releases sequences of 2 to 3 nucleotides.</text>
</comment>
<evidence type="ECO:0000256" key="4">
    <source>
        <dbReference type="ARBA" id="ARBA00024916"/>
    </source>
</evidence>
<keyword evidence="7" id="KW-0648">Protein biosynthesis</keyword>
<dbReference type="Pfam" id="PF03449">
    <property type="entry name" value="GreA_GreB_N"/>
    <property type="match status" value="1"/>
</dbReference>
<keyword evidence="1" id="KW-0805">Transcription regulation</keyword>
<dbReference type="GO" id="GO:0003677">
    <property type="term" value="F:DNA binding"/>
    <property type="evidence" value="ECO:0007669"/>
    <property type="project" value="UniProtKB-KW"/>
</dbReference>
<dbReference type="PANTHER" id="PTHR30437:SF4">
    <property type="entry name" value="TRANSCRIPTION ELONGATION FACTOR GREA"/>
    <property type="match status" value="1"/>
</dbReference>
<evidence type="ECO:0000256" key="1">
    <source>
        <dbReference type="ARBA" id="ARBA00023015"/>
    </source>
</evidence>
<dbReference type="InterPro" id="IPR022691">
    <property type="entry name" value="Tscrpt_elong_fac_GreA/B_N"/>
</dbReference>
<protein>
    <submittedName>
        <fullName evidence="7">Transcription elongation factor grea</fullName>
    </submittedName>
</protein>
<evidence type="ECO:0000259" key="5">
    <source>
        <dbReference type="Pfam" id="PF01272"/>
    </source>
</evidence>
<name>A0A0W8FKR5_9ZZZZ</name>
<feature type="domain" description="Transcription elongation factor GreA/GreB N-terminal" evidence="6">
    <location>
        <begin position="4"/>
        <end position="74"/>
    </location>
</feature>
<dbReference type="AlphaFoldDB" id="A0A0W8FKR5"/>
<dbReference type="NCBIfam" id="NF001261">
    <property type="entry name" value="PRK00226.1-2"/>
    <property type="match status" value="1"/>
</dbReference>
<dbReference type="Gene3D" id="1.10.287.180">
    <property type="entry name" value="Transcription elongation factor, GreA/GreB, N-terminal domain"/>
    <property type="match status" value="1"/>
</dbReference>
<dbReference type="FunFam" id="3.10.50.30:FF:000001">
    <property type="entry name" value="Transcription elongation factor GreA"/>
    <property type="match status" value="1"/>
</dbReference>
<evidence type="ECO:0000256" key="2">
    <source>
        <dbReference type="ARBA" id="ARBA00023125"/>
    </source>
</evidence>
<sequence>MQRIPITKAGFERLKKDLETIKNVSIPENVRDIEVARAHGDISENAEYSAAKERQSFLYGRVQELEHQLAMSNIINLKELTTEKVVFGCYVSLEDIDNGETIKYQLLGPYESDINQNKISVTSPIGKALIGKKIGNEITVQTPGGTRNFEITDISIEEG</sequence>
<comment type="caution">
    <text evidence="7">The sequence shown here is derived from an EMBL/GenBank/DDBJ whole genome shotgun (WGS) entry which is preliminary data.</text>
</comment>
<dbReference type="FunFam" id="1.10.287.180:FF:000001">
    <property type="entry name" value="Transcription elongation factor GreA"/>
    <property type="match status" value="1"/>
</dbReference>
<gene>
    <name evidence="7" type="ORF">ASZ90_008734</name>
</gene>
<dbReference type="NCBIfam" id="NF001263">
    <property type="entry name" value="PRK00226.1-4"/>
    <property type="match status" value="1"/>
</dbReference>
<organism evidence="7">
    <name type="scientific">hydrocarbon metagenome</name>
    <dbReference type="NCBI Taxonomy" id="938273"/>
    <lineage>
        <taxon>unclassified sequences</taxon>
        <taxon>metagenomes</taxon>
        <taxon>ecological metagenomes</taxon>
    </lineage>
</organism>
<dbReference type="InterPro" id="IPR001437">
    <property type="entry name" value="Tscrpt_elong_fac_GreA/B_C"/>
</dbReference>
<keyword evidence="7" id="KW-0251">Elongation factor</keyword>
<evidence type="ECO:0000259" key="6">
    <source>
        <dbReference type="Pfam" id="PF03449"/>
    </source>
</evidence>
<dbReference type="Pfam" id="PF01272">
    <property type="entry name" value="GreA_GreB"/>
    <property type="match status" value="1"/>
</dbReference>
<dbReference type="Gene3D" id="3.10.50.30">
    <property type="entry name" value="Transcription elongation factor, GreA/GreB, C-terminal domain"/>
    <property type="match status" value="1"/>
</dbReference>
<evidence type="ECO:0000256" key="3">
    <source>
        <dbReference type="ARBA" id="ARBA00023163"/>
    </source>
</evidence>
<dbReference type="InterPro" id="IPR028624">
    <property type="entry name" value="Tscrpt_elong_fac_GreA/B"/>
</dbReference>
<dbReference type="InterPro" id="IPR023459">
    <property type="entry name" value="Tscrpt_elong_fac_GreA/B_fam"/>
</dbReference>
<dbReference type="GO" id="GO:0032784">
    <property type="term" value="P:regulation of DNA-templated transcription elongation"/>
    <property type="evidence" value="ECO:0007669"/>
    <property type="project" value="InterPro"/>
</dbReference>
<dbReference type="HAMAP" id="MF_00105">
    <property type="entry name" value="GreA_GreB"/>
    <property type="match status" value="1"/>
</dbReference>
<dbReference type="GO" id="GO:0070063">
    <property type="term" value="F:RNA polymerase binding"/>
    <property type="evidence" value="ECO:0007669"/>
    <property type="project" value="InterPro"/>
</dbReference>
<dbReference type="SUPFAM" id="SSF46557">
    <property type="entry name" value="GreA transcript cleavage protein, N-terminal domain"/>
    <property type="match status" value="1"/>
</dbReference>
<evidence type="ECO:0000313" key="7">
    <source>
        <dbReference type="EMBL" id="KUG21514.1"/>
    </source>
</evidence>
<dbReference type="GO" id="GO:0003746">
    <property type="term" value="F:translation elongation factor activity"/>
    <property type="evidence" value="ECO:0007669"/>
    <property type="project" value="UniProtKB-KW"/>
</dbReference>
<proteinExistence type="inferred from homology"/>
<dbReference type="GO" id="GO:0006354">
    <property type="term" value="P:DNA-templated transcription elongation"/>
    <property type="evidence" value="ECO:0007669"/>
    <property type="project" value="TreeGrafter"/>
</dbReference>
<dbReference type="InterPro" id="IPR036805">
    <property type="entry name" value="Tscrpt_elong_fac_GreA/B_N_sf"/>
</dbReference>
<feature type="domain" description="Transcription elongation factor GreA/GreB C-terminal" evidence="5">
    <location>
        <begin position="82"/>
        <end position="155"/>
    </location>
</feature>
<dbReference type="EMBL" id="LNQE01001056">
    <property type="protein sequence ID" value="KUG21514.1"/>
    <property type="molecule type" value="Genomic_DNA"/>
</dbReference>
<keyword evidence="3" id="KW-0804">Transcription</keyword>
<dbReference type="PANTHER" id="PTHR30437">
    <property type="entry name" value="TRANSCRIPTION ELONGATION FACTOR GREA"/>
    <property type="match status" value="1"/>
</dbReference>